<keyword evidence="5 7" id="KW-0456">Lyase</keyword>
<evidence type="ECO:0000256" key="3">
    <source>
        <dbReference type="ARBA" id="ARBA00022989"/>
    </source>
</evidence>
<dbReference type="GO" id="GO:0005886">
    <property type="term" value="C:plasma membrane"/>
    <property type="evidence" value="ECO:0007669"/>
    <property type="project" value="UniProtKB-SubCell"/>
</dbReference>
<evidence type="ECO:0000256" key="2">
    <source>
        <dbReference type="ARBA" id="ARBA00022692"/>
    </source>
</evidence>
<dbReference type="GO" id="GO:0071555">
    <property type="term" value="P:cell wall organization"/>
    <property type="evidence" value="ECO:0007669"/>
    <property type="project" value="UniProtKB-KW"/>
</dbReference>
<feature type="transmembrane region" description="Helical" evidence="7">
    <location>
        <begin position="7"/>
        <end position="27"/>
    </location>
</feature>
<dbReference type="EC" id="4.2.2.29" evidence="7"/>
<evidence type="ECO:0000256" key="1">
    <source>
        <dbReference type="ARBA" id="ARBA00022475"/>
    </source>
</evidence>
<keyword evidence="3 7" id="KW-1133">Transmembrane helix</keyword>
<comment type="subcellular location">
    <subcellularLocation>
        <location evidence="7">Cell membrane</location>
        <topology evidence="7">Single-pass membrane protein</topology>
    </subcellularLocation>
</comment>
<dbReference type="InterPro" id="IPR003770">
    <property type="entry name" value="MLTG-like"/>
</dbReference>
<dbReference type="PANTHER" id="PTHR30518:SF2">
    <property type="entry name" value="ENDOLYTIC MUREIN TRANSGLYCOSYLASE"/>
    <property type="match status" value="1"/>
</dbReference>
<keyword evidence="9" id="KW-1185">Reference proteome</keyword>
<dbReference type="EMBL" id="VSIX01000035">
    <property type="protein sequence ID" value="TYB31397.1"/>
    <property type="molecule type" value="Genomic_DNA"/>
</dbReference>
<dbReference type="CDD" id="cd08010">
    <property type="entry name" value="MltG_like"/>
    <property type="match status" value="1"/>
</dbReference>
<gene>
    <name evidence="7 8" type="primary">mltG</name>
    <name evidence="8" type="ORF">FXF47_04465</name>
</gene>
<dbReference type="NCBIfam" id="TIGR00247">
    <property type="entry name" value="endolytic transglycosylase MltG"/>
    <property type="match status" value="1"/>
</dbReference>
<comment type="catalytic activity">
    <reaction evidence="7">
        <text>a peptidoglycan chain = a peptidoglycan chain with N-acetyl-1,6-anhydromuramyl-[peptide] at the reducing end + a peptidoglycan chain with N-acetylglucosamine at the non-reducing end.</text>
        <dbReference type="EC" id="4.2.2.29"/>
    </reaction>
</comment>
<evidence type="ECO:0000256" key="5">
    <source>
        <dbReference type="ARBA" id="ARBA00023239"/>
    </source>
</evidence>
<organism evidence="8 9">
    <name type="scientific">Candidatus Mcinerneyibacterium aminivorans</name>
    <dbReference type="NCBI Taxonomy" id="2703815"/>
    <lineage>
        <taxon>Bacteria</taxon>
        <taxon>Candidatus Macinerneyibacteriota</taxon>
        <taxon>Candidatus Mcinerneyibacteria</taxon>
        <taxon>Candidatus Mcinerneyibacteriales</taxon>
        <taxon>Candidatus Mcinerneyibacteriaceae</taxon>
        <taxon>Candidatus Mcinerneyibacterium</taxon>
    </lineage>
</organism>
<evidence type="ECO:0000313" key="8">
    <source>
        <dbReference type="EMBL" id="TYB31397.1"/>
    </source>
</evidence>
<evidence type="ECO:0000256" key="7">
    <source>
        <dbReference type="HAMAP-Rule" id="MF_02065"/>
    </source>
</evidence>
<dbReference type="PANTHER" id="PTHR30518">
    <property type="entry name" value="ENDOLYTIC MUREIN TRANSGLYCOSYLASE"/>
    <property type="match status" value="1"/>
</dbReference>
<keyword evidence="2 7" id="KW-0812">Transmembrane</keyword>
<accession>A0A5D0MCA8</accession>
<dbReference type="AlphaFoldDB" id="A0A5D0MCA8"/>
<keyword evidence="1 7" id="KW-1003">Cell membrane</keyword>
<dbReference type="Pfam" id="PF02618">
    <property type="entry name" value="YceG"/>
    <property type="match status" value="1"/>
</dbReference>
<dbReference type="Gene3D" id="3.30.1490.480">
    <property type="entry name" value="Endolytic murein transglycosylase"/>
    <property type="match status" value="2"/>
</dbReference>
<dbReference type="Proteomes" id="UP000324143">
    <property type="component" value="Unassembled WGS sequence"/>
</dbReference>
<evidence type="ECO:0000256" key="4">
    <source>
        <dbReference type="ARBA" id="ARBA00023136"/>
    </source>
</evidence>
<evidence type="ECO:0000313" key="9">
    <source>
        <dbReference type="Proteomes" id="UP000324143"/>
    </source>
</evidence>
<sequence>MSRKKILIYSIILITIFLFGLFLYNWIIPKHVDNTVYIRVNKGESLDTVLSKLDKEGIEFSLFFTKLFYKVFPKQINAGDYYFKENFNLIKLSNILKKGFFNGIKITIPEGFRYKEIKERLYRKGLINKEKFEKLFKDKKFINSLGIKSETLEGYLFPETYYFVKENSEKEIIKRMYNLLLEKLKANNLLSEIENSKYNLQEILTIASLVEWEAKIDDERKKIAQVFIKRLEIYKPLESCASIEYALNKHKKKLFKRDLEVESPYNTYKNFGLPPTPINNPGIKSINAVINPADTDYLYFVSKNDGTHVFNESYDKHLEAKRKYQSW</sequence>
<comment type="function">
    <text evidence="7">Functions as a peptidoglycan terminase that cleaves nascent peptidoglycan strands endolytically to terminate their elongation.</text>
</comment>
<feature type="site" description="Important for catalytic activity" evidence="7">
    <location>
        <position position="213"/>
    </location>
</feature>
<proteinExistence type="inferred from homology"/>
<keyword evidence="4 7" id="KW-0472">Membrane</keyword>
<comment type="similarity">
    <text evidence="7">Belongs to the transglycosylase MltG family.</text>
</comment>
<dbReference type="HAMAP" id="MF_02065">
    <property type="entry name" value="MltG"/>
    <property type="match status" value="1"/>
</dbReference>
<reference evidence="8" key="1">
    <citation type="submission" date="2019-08" db="EMBL/GenBank/DDBJ databases">
        <title>Genomic characterization of a novel candidate phylum (ARYD3) from a high temperature, high salinity tertiary oil reservoir in north central Oklahoma, USA.</title>
        <authorList>
            <person name="Youssef N.H."/>
            <person name="Yadav A."/>
            <person name="Elshahed M.S."/>
        </authorList>
    </citation>
    <scope>NUCLEOTIDE SEQUENCE [LARGE SCALE GENOMIC DNA]</scope>
    <source>
        <strain evidence="8">ARYD3</strain>
    </source>
</reference>
<evidence type="ECO:0000256" key="6">
    <source>
        <dbReference type="ARBA" id="ARBA00023316"/>
    </source>
</evidence>
<protein>
    <recommendedName>
        <fullName evidence="7">Endolytic murein transglycosylase</fullName>
        <ecNumber evidence="7">4.2.2.29</ecNumber>
    </recommendedName>
    <alternativeName>
        <fullName evidence="7">Peptidoglycan lytic transglycosylase</fullName>
    </alternativeName>
    <alternativeName>
        <fullName evidence="7">Peptidoglycan polymerization terminase</fullName>
    </alternativeName>
</protein>
<dbReference type="GO" id="GO:0008932">
    <property type="term" value="F:lytic endotransglycosylase activity"/>
    <property type="evidence" value="ECO:0007669"/>
    <property type="project" value="UniProtKB-UniRule"/>
</dbReference>
<keyword evidence="6 7" id="KW-0961">Cell wall biogenesis/degradation</keyword>
<comment type="caution">
    <text evidence="8">The sequence shown here is derived from an EMBL/GenBank/DDBJ whole genome shotgun (WGS) entry which is preliminary data.</text>
</comment>
<name>A0A5D0MCA8_9BACT</name>
<dbReference type="GO" id="GO:0009252">
    <property type="term" value="P:peptidoglycan biosynthetic process"/>
    <property type="evidence" value="ECO:0007669"/>
    <property type="project" value="UniProtKB-UniRule"/>
</dbReference>
<dbReference type="Gene3D" id="3.30.160.60">
    <property type="entry name" value="Classic Zinc Finger"/>
    <property type="match status" value="1"/>
</dbReference>